<reference evidence="2" key="1">
    <citation type="submission" date="2021-01" db="EMBL/GenBank/DDBJ databases">
        <authorList>
            <person name="Corre E."/>
            <person name="Pelletier E."/>
            <person name="Niang G."/>
            <person name="Scheremetjew M."/>
            <person name="Finn R."/>
            <person name="Kale V."/>
            <person name="Holt S."/>
            <person name="Cochrane G."/>
            <person name="Meng A."/>
            <person name="Brown T."/>
            <person name="Cohen L."/>
        </authorList>
    </citation>
    <scope>NUCLEOTIDE SEQUENCE</scope>
    <source>
        <strain evidence="2">CCAP 1951/1</strain>
    </source>
</reference>
<dbReference type="AlphaFoldDB" id="A0A7S1M325"/>
<dbReference type="EMBL" id="HBGF01025485">
    <property type="protein sequence ID" value="CAD9120062.1"/>
    <property type="molecule type" value="Transcribed_RNA"/>
</dbReference>
<gene>
    <name evidence="2" type="ORF">NDES1114_LOCUS16862</name>
</gene>
<name>A0A7S1M325_NEODS</name>
<sequence length="219" mass="24046">MSMFKREYHYFLSERGRLYHLIDPQPFLTRGALPCGPAFLSNAKYLHFFWTHLRRTPRSAPHAERFPFVSLCGPEANYLAGDDAPVVFTDLALAEGGSGDPGAGDGLLKFAGGSMEQQFDADRLRTTNDRLYHPVDGLKHAATVAPVPRAFAREHGIDTDGDGAKPVPSRFVTSDGTLYGMLDSPMAIELGFGHIDDVAEDTYEITMGGRSMRIPSLPE</sequence>
<dbReference type="PANTHER" id="PTHR31449">
    <property type="entry name" value="UPF0598 PROTEIN C8ORF82"/>
    <property type="match status" value="1"/>
</dbReference>
<evidence type="ECO:0000256" key="1">
    <source>
        <dbReference type="ARBA" id="ARBA00006322"/>
    </source>
</evidence>
<evidence type="ECO:0000313" key="2">
    <source>
        <dbReference type="EMBL" id="CAD9120062.1"/>
    </source>
</evidence>
<proteinExistence type="inferred from homology"/>
<organism evidence="2">
    <name type="scientific">Neobodo designis</name>
    <name type="common">Flagellated protozoan</name>
    <name type="synonym">Bodo designis</name>
    <dbReference type="NCBI Taxonomy" id="312471"/>
    <lineage>
        <taxon>Eukaryota</taxon>
        <taxon>Discoba</taxon>
        <taxon>Euglenozoa</taxon>
        <taxon>Kinetoplastea</taxon>
        <taxon>Metakinetoplastina</taxon>
        <taxon>Neobodonida</taxon>
        <taxon>Neobodo</taxon>
    </lineage>
</organism>
<dbReference type="InterPro" id="IPR028108">
    <property type="entry name" value="DUF4505"/>
</dbReference>
<accession>A0A7S1M325</accession>
<dbReference type="Pfam" id="PF14956">
    <property type="entry name" value="DUF4505"/>
    <property type="match status" value="1"/>
</dbReference>
<comment type="similarity">
    <text evidence="1">Belongs to the UPF0598 family.</text>
</comment>
<protein>
    <submittedName>
        <fullName evidence="2">Uncharacterized protein</fullName>
    </submittedName>
</protein>
<dbReference type="PANTHER" id="PTHR31449:SF3">
    <property type="entry name" value="UPF0598 PROTEIN C8ORF82"/>
    <property type="match status" value="1"/>
</dbReference>